<dbReference type="EMBL" id="LAJG01000042">
    <property type="protein sequence ID" value="KKB76676.1"/>
    <property type="molecule type" value="Genomic_DNA"/>
</dbReference>
<feature type="domain" description="EAL" evidence="11">
    <location>
        <begin position="275"/>
        <end position="525"/>
    </location>
</feature>
<keyword evidence="3" id="KW-1003">Cell membrane</keyword>
<sequence length="536" mass="58504">MGGITSFLLAATNQGKVRFVLWLVCFVSLVWASGFFMARELLAGMDREVAAVLETHTRIRTAALQTLDTMDAQLTAAPCSPLYAEQQRRIAFLPDGMNELFFFENGRVICTANNGLLPVPVALGTPDLTPSGQFAVALWLDRDLASIGLHGLSGTFAIRGNHGVVIPVTPLAAPASNWLKIEVVVRAGDGRWWHTSGMPGVYADALSPPDGLFGLHKGNWLTTRCDEGGVHCLVARASLGDLLVVGSATIIAALVVSAIVSAWLAAKLYALFAHVWSFEARFLRRFQQRGLVCTYQPLLDLKTDLVTGCEVLARWRDVDQTLVFPDRFIPLIEKKGLTRVFTALMAQQAFAELASFIPLGERLQVNFNIFPQDLDADWLLQTFAPFIEPGSPFDLAFEIVETGAIEIETAQLTIDALRDEGIAVYIDDFGVGYSSMQTLAKLSVEGVKLDRGFAMAPDQSVMARMLDHALDLVQSTGLKVVVEGIETAGRLAEMQASGKVDYAQGYYIARPLGIDAFAQILTERDARSRRQPRLVA</sequence>
<keyword evidence="6" id="KW-0378">Hydrolase</keyword>
<name>A0A0F5L2P5_9HYPH</name>
<keyword evidence="13" id="KW-1185">Reference proteome</keyword>
<dbReference type="InterPro" id="IPR001633">
    <property type="entry name" value="EAL_dom"/>
</dbReference>
<dbReference type="GO" id="GO:0005886">
    <property type="term" value="C:plasma membrane"/>
    <property type="evidence" value="ECO:0007669"/>
    <property type="project" value="UniProtKB-SubCell"/>
</dbReference>
<keyword evidence="8 10" id="KW-0472">Membrane</keyword>
<dbReference type="PANTHER" id="PTHR33121">
    <property type="entry name" value="CYCLIC DI-GMP PHOSPHODIESTERASE PDEF"/>
    <property type="match status" value="1"/>
</dbReference>
<feature type="transmembrane region" description="Helical" evidence="10">
    <location>
        <begin position="20"/>
        <end position="38"/>
    </location>
</feature>
<organism evidence="12 13">
    <name type="scientific">Devosia soli</name>
    <dbReference type="NCBI Taxonomy" id="361041"/>
    <lineage>
        <taxon>Bacteria</taxon>
        <taxon>Pseudomonadati</taxon>
        <taxon>Pseudomonadota</taxon>
        <taxon>Alphaproteobacteria</taxon>
        <taxon>Hyphomicrobiales</taxon>
        <taxon>Devosiaceae</taxon>
        <taxon>Devosia</taxon>
    </lineage>
</organism>
<dbReference type="InterPro" id="IPR050706">
    <property type="entry name" value="Cyclic-di-GMP_PDE-like"/>
</dbReference>
<dbReference type="InterPro" id="IPR024744">
    <property type="entry name" value="CSS-motif_dom"/>
</dbReference>
<dbReference type="Gene3D" id="3.20.20.450">
    <property type="entry name" value="EAL domain"/>
    <property type="match status" value="1"/>
</dbReference>
<dbReference type="PANTHER" id="PTHR33121:SF70">
    <property type="entry name" value="SIGNALING PROTEIN YKOW"/>
    <property type="match status" value="1"/>
</dbReference>
<evidence type="ECO:0000256" key="5">
    <source>
        <dbReference type="ARBA" id="ARBA00022692"/>
    </source>
</evidence>
<dbReference type="SMART" id="SM00052">
    <property type="entry name" value="EAL"/>
    <property type="match status" value="1"/>
</dbReference>
<dbReference type="Pfam" id="PF12792">
    <property type="entry name" value="CSS-motif"/>
    <property type="match status" value="1"/>
</dbReference>
<dbReference type="CDD" id="cd01948">
    <property type="entry name" value="EAL"/>
    <property type="match status" value="1"/>
</dbReference>
<evidence type="ECO:0000256" key="2">
    <source>
        <dbReference type="ARBA" id="ARBA00012282"/>
    </source>
</evidence>
<protein>
    <recommendedName>
        <fullName evidence="2">cyclic-guanylate-specific phosphodiesterase</fullName>
        <ecNumber evidence="2">3.1.4.52</ecNumber>
    </recommendedName>
</protein>
<evidence type="ECO:0000256" key="9">
    <source>
        <dbReference type="ARBA" id="ARBA00034290"/>
    </source>
</evidence>
<evidence type="ECO:0000256" key="8">
    <source>
        <dbReference type="ARBA" id="ARBA00023136"/>
    </source>
</evidence>
<evidence type="ECO:0000256" key="6">
    <source>
        <dbReference type="ARBA" id="ARBA00022801"/>
    </source>
</evidence>
<dbReference type="EC" id="3.1.4.52" evidence="2"/>
<dbReference type="InterPro" id="IPR035919">
    <property type="entry name" value="EAL_sf"/>
</dbReference>
<evidence type="ECO:0000313" key="12">
    <source>
        <dbReference type="EMBL" id="KKB76676.1"/>
    </source>
</evidence>
<feature type="transmembrane region" description="Helical" evidence="10">
    <location>
        <begin position="242"/>
        <end position="265"/>
    </location>
</feature>
<evidence type="ECO:0000256" key="10">
    <source>
        <dbReference type="SAM" id="Phobius"/>
    </source>
</evidence>
<dbReference type="Proteomes" id="UP000033514">
    <property type="component" value="Unassembled WGS sequence"/>
</dbReference>
<keyword evidence="4" id="KW-0973">c-di-GMP</keyword>
<gene>
    <name evidence="12" type="ORF">VW35_18125</name>
</gene>
<dbReference type="AlphaFoldDB" id="A0A0F5L2P5"/>
<keyword evidence="7 10" id="KW-1133">Transmembrane helix</keyword>
<evidence type="ECO:0000256" key="1">
    <source>
        <dbReference type="ARBA" id="ARBA00004651"/>
    </source>
</evidence>
<evidence type="ECO:0000313" key="13">
    <source>
        <dbReference type="Proteomes" id="UP000033514"/>
    </source>
</evidence>
<dbReference type="PATRIC" id="fig|361041.3.peg.3036"/>
<comment type="subcellular location">
    <subcellularLocation>
        <location evidence="1">Cell membrane</location>
        <topology evidence="1">Multi-pass membrane protein</topology>
    </subcellularLocation>
</comment>
<dbReference type="Pfam" id="PF00563">
    <property type="entry name" value="EAL"/>
    <property type="match status" value="1"/>
</dbReference>
<accession>A0A0F5L2P5</accession>
<comment type="catalytic activity">
    <reaction evidence="9">
        <text>3',3'-c-di-GMP + H2O = 5'-phosphoguanylyl(3'-&gt;5')guanosine + H(+)</text>
        <dbReference type="Rhea" id="RHEA:24902"/>
        <dbReference type="ChEBI" id="CHEBI:15377"/>
        <dbReference type="ChEBI" id="CHEBI:15378"/>
        <dbReference type="ChEBI" id="CHEBI:58754"/>
        <dbReference type="ChEBI" id="CHEBI:58805"/>
        <dbReference type="EC" id="3.1.4.52"/>
    </reaction>
</comment>
<evidence type="ECO:0000259" key="11">
    <source>
        <dbReference type="PROSITE" id="PS50883"/>
    </source>
</evidence>
<dbReference type="STRING" id="361041.VW35_18125"/>
<dbReference type="GO" id="GO:0071111">
    <property type="term" value="F:cyclic-guanylate-specific phosphodiesterase activity"/>
    <property type="evidence" value="ECO:0007669"/>
    <property type="project" value="UniProtKB-EC"/>
</dbReference>
<keyword evidence="5 10" id="KW-0812">Transmembrane</keyword>
<evidence type="ECO:0000256" key="7">
    <source>
        <dbReference type="ARBA" id="ARBA00022989"/>
    </source>
</evidence>
<dbReference type="SUPFAM" id="SSF141868">
    <property type="entry name" value="EAL domain-like"/>
    <property type="match status" value="1"/>
</dbReference>
<reference evidence="12 13" key="1">
    <citation type="submission" date="2015-03" db="EMBL/GenBank/DDBJ databases">
        <authorList>
            <person name="Hassan Y.I."/>
            <person name="Lepp D."/>
            <person name="Zhou T."/>
        </authorList>
    </citation>
    <scope>NUCLEOTIDE SEQUENCE [LARGE SCALE GENOMIC DNA]</scope>
    <source>
        <strain evidence="12 13">GH2-10</strain>
    </source>
</reference>
<proteinExistence type="predicted"/>
<evidence type="ECO:0000256" key="3">
    <source>
        <dbReference type="ARBA" id="ARBA00022475"/>
    </source>
</evidence>
<dbReference type="OrthoDB" id="9814202at2"/>
<evidence type="ECO:0000256" key="4">
    <source>
        <dbReference type="ARBA" id="ARBA00022636"/>
    </source>
</evidence>
<dbReference type="PROSITE" id="PS50883">
    <property type="entry name" value="EAL"/>
    <property type="match status" value="1"/>
</dbReference>
<dbReference type="RefSeq" id="WP_046144458.1">
    <property type="nucleotide sequence ID" value="NZ_LAJG01000042.1"/>
</dbReference>
<comment type="caution">
    <text evidence="12">The sequence shown here is derived from an EMBL/GenBank/DDBJ whole genome shotgun (WGS) entry which is preliminary data.</text>
</comment>